<feature type="compositionally biased region" description="Gly residues" evidence="2">
    <location>
        <begin position="378"/>
        <end position="400"/>
    </location>
</feature>
<dbReference type="EMBL" id="CP019458">
    <property type="protein sequence ID" value="AQA15740.1"/>
    <property type="molecule type" value="Genomic_DNA"/>
</dbReference>
<accession>A0ABN4WGM6</accession>
<proteinExistence type="predicted"/>
<organism evidence="4 5">
    <name type="scientific">Streptomyces autolyticus</name>
    <dbReference type="NCBI Taxonomy" id="75293"/>
    <lineage>
        <taxon>Bacteria</taxon>
        <taxon>Bacillati</taxon>
        <taxon>Actinomycetota</taxon>
        <taxon>Actinomycetes</taxon>
        <taxon>Kitasatosporales</taxon>
        <taxon>Streptomycetaceae</taxon>
        <taxon>Streptomyces</taxon>
    </lineage>
</organism>
<sequence length="944" mass="93803">MRSVRGFQRFRPLAGIRDDVRARAFRVGTLTAVLLLVISVVPGAAAGKRAAAARPAVTPAVVDEPLDPGDALTVDKKVRTPVVPPRPDVVLLVDGTGSMQPTIDNVQANLEQITSRVREQQPDSRFAVATYGDQQVDGERVFTVLQTLTDNLEDVQKGVDQLTDDRGSYSPGPAEDWINGLWQIANGAGGAFREGASPVVVLVGDASSHDPSKGHSLTDGINALKDAGVRVLAVDVATELGDGLNGNGDNGNGPGQNQEPTHDPDQATKVVQATGGRLFQDIDSGEVADTVAEGLTNLPTTVSYQTFGCDPALSVTLDPATRQVTSGEVATFTETITVADDAPQGATVHCGVQFLLDGKPPSGQMPDDVVPAREFRGGGRGNGNDTGGSGTDGPGSGPGSDPGSHSSSGSGSDGGGGSIAGAIGGAVGGTDGGGNGGLIGGAAGGVSSGSDSCGGGSIAGLAVGGAGGWDGGGDGGVIAGVLGGLIGGSGGDCGGTANGGSGAGGSGSDGGSVAGAIGGVIGGADGGQNAGAIGGLLGGATSGSGGEIGGQQNGGQNGGGQQNGGQNGGDQNGGQNGGDQNGGQQNGGQNGGDQNGGQQNGGQNGGDQNGGQQNGGQNGGPGGGDGGDEPTPEDYQQRISITVNDVTAPVVTVDDRTIEATDDNGTEVDFTATAQDAVDGDLPVSCDPPPGSRFPVGRTRVSCTATDSSGNTGTDTATFTVRPAPVPNEADLAVTTAVGPTPAYTGQRTGARLTLTNAGPKAARNVVVTTAWPRTKDTGDRDLSGLSRCTRAAPCTIAPGGRITVTQTAEYRTAIRGELKVSVSGSPRDPRRADNTDTARVRVLKPKLTVTPEVARPGDVTIARGKDFPPGVTVALSWDPGVTAARSTVRVGRGGTFEAQMLVLPKDRLGPRELRATVTGLERLDEPMLVVRRNLQPPDFAGRG</sequence>
<evidence type="ECO:0000313" key="5">
    <source>
        <dbReference type="Proteomes" id="UP000187851"/>
    </source>
</evidence>
<dbReference type="Pfam" id="PF00092">
    <property type="entry name" value="VWA"/>
    <property type="match status" value="1"/>
</dbReference>
<dbReference type="InterPro" id="IPR002035">
    <property type="entry name" value="VWF_A"/>
</dbReference>
<dbReference type="InterPro" id="IPR001434">
    <property type="entry name" value="OmcB-like_DUF11"/>
</dbReference>
<dbReference type="SUPFAM" id="SSF53300">
    <property type="entry name" value="vWA-like"/>
    <property type="match status" value="1"/>
</dbReference>
<name>A0ABN4WGM6_9ACTN</name>
<evidence type="ECO:0000256" key="1">
    <source>
        <dbReference type="ARBA" id="ARBA00022737"/>
    </source>
</evidence>
<feature type="compositionally biased region" description="Polar residues" evidence="2">
    <location>
        <begin position="701"/>
        <end position="716"/>
    </location>
</feature>
<evidence type="ECO:0000313" key="4">
    <source>
        <dbReference type="EMBL" id="AQA15740.1"/>
    </source>
</evidence>
<evidence type="ECO:0000259" key="3">
    <source>
        <dbReference type="PROSITE" id="PS50234"/>
    </source>
</evidence>
<dbReference type="InterPro" id="IPR013783">
    <property type="entry name" value="Ig-like_fold"/>
</dbReference>
<keyword evidence="1" id="KW-0677">Repeat</keyword>
<dbReference type="CDD" id="cd00198">
    <property type="entry name" value="vWFA"/>
    <property type="match status" value="1"/>
</dbReference>
<evidence type="ECO:0000256" key="2">
    <source>
        <dbReference type="SAM" id="MobiDB-lite"/>
    </source>
</evidence>
<feature type="domain" description="VWFA" evidence="3">
    <location>
        <begin position="88"/>
        <end position="295"/>
    </location>
</feature>
<dbReference type="InterPro" id="IPR003410">
    <property type="entry name" value="HYR_dom"/>
</dbReference>
<protein>
    <submittedName>
        <fullName evidence="4">Hyalin</fullName>
    </submittedName>
</protein>
<feature type="region of interest" description="Disordered" evidence="2">
    <location>
        <begin position="544"/>
        <end position="634"/>
    </location>
</feature>
<dbReference type="Pfam" id="PF01345">
    <property type="entry name" value="DUF11"/>
    <property type="match status" value="1"/>
</dbReference>
<feature type="region of interest" description="Disordered" evidence="2">
    <location>
        <begin position="357"/>
        <end position="418"/>
    </location>
</feature>
<dbReference type="InterPro" id="IPR036465">
    <property type="entry name" value="vWFA_dom_sf"/>
</dbReference>
<feature type="compositionally biased region" description="Low complexity" evidence="2">
    <location>
        <begin position="401"/>
        <end position="410"/>
    </location>
</feature>
<dbReference type="Gene3D" id="2.60.40.10">
    <property type="entry name" value="Immunoglobulins"/>
    <property type="match status" value="1"/>
</dbReference>
<keyword evidence="5" id="KW-1185">Reference proteome</keyword>
<feature type="region of interest" description="Disordered" evidence="2">
    <location>
        <begin position="690"/>
        <end position="716"/>
    </location>
</feature>
<dbReference type="SMART" id="SM00327">
    <property type="entry name" value="VWA"/>
    <property type="match status" value="1"/>
</dbReference>
<feature type="compositionally biased region" description="Gly residues" evidence="2">
    <location>
        <begin position="544"/>
        <end position="625"/>
    </location>
</feature>
<reference evidence="4 5" key="1">
    <citation type="journal article" date="2017" name="J. Biotechnol.">
        <title>The complete genome sequence of Streptomyces autolyticus CGMCC 0516, the producer of geldanamycin, autolytimycin, reblastatin and elaiophylin.</title>
        <authorList>
            <person name="Yin M."/>
            <person name="Jiang M."/>
            <person name="Ren Z."/>
            <person name="Dong Y."/>
            <person name="Lu T."/>
        </authorList>
    </citation>
    <scope>NUCLEOTIDE SEQUENCE [LARGE SCALE GENOMIC DNA]</scope>
    <source>
        <strain evidence="4 5">CGMCC0516</strain>
    </source>
</reference>
<gene>
    <name evidence="4" type="ORF">BV401_40380</name>
</gene>
<dbReference type="Proteomes" id="UP000187851">
    <property type="component" value="Chromosome"/>
</dbReference>
<feature type="compositionally biased region" description="Gly residues" evidence="2">
    <location>
        <begin position="243"/>
        <end position="254"/>
    </location>
</feature>
<dbReference type="PROSITE" id="PS50234">
    <property type="entry name" value="VWFA"/>
    <property type="match status" value="1"/>
</dbReference>
<dbReference type="Pfam" id="PF02494">
    <property type="entry name" value="HYR"/>
    <property type="match status" value="1"/>
</dbReference>
<dbReference type="Gene3D" id="3.40.50.410">
    <property type="entry name" value="von Willebrand factor, type A domain"/>
    <property type="match status" value="1"/>
</dbReference>
<feature type="region of interest" description="Disordered" evidence="2">
    <location>
        <begin position="241"/>
        <end position="264"/>
    </location>
</feature>